<feature type="region of interest" description="Disordered" evidence="1">
    <location>
        <begin position="542"/>
        <end position="561"/>
    </location>
</feature>
<name>A0A9W6X0K8_9STRA</name>
<dbReference type="Proteomes" id="UP001165121">
    <property type="component" value="Unassembled WGS sequence"/>
</dbReference>
<organism evidence="3 4">
    <name type="scientific">Phytophthora fragariaefolia</name>
    <dbReference type="NCBI Taxonomy" id="1490495"/>
    <lineage>
        <taxon>Eukaryota</taxon>
        <taxon>Sar</taxon>
        <taxon>Stramenopiles</taxon>
        <taxon>Oomycota</taxon>
        <taxon>Peronosporomycetes</taxon>
        <taxon>Peronosporales</taxon>
        <taxon>Peronosporaceae</taxon>
        <taxon>Phytophthora</taxon>
    </lineage>
</organism>
<keyword evidence="4" id="KW-1185">Reference proteome</keyword>
<evidence type="ECO:0000313" key="4">
    <source>
        <dbReference type="Proteomes" id="UP001165121"/>
    </source>
</evidence>
<proteinExistence type="predicted"/>
<evidence type="ECO:0000313" key="3">
    <source>
        <dbReference type="EMBL" id="GMF24778.1"/>
    </source>
</evidence>
<dbReference type="AlphaFoldDB" id="A0A9W6X0K8"/>
<dbReference type="EMBL" id="BSXT01000337">
    <property type="protein sequence ID" value="GMF24778.1"/>
    <property type="molecule type" value="Genomic_DNA"/>
</dbReference>
<evidence type="ECO:0000256" key="1">
    <source>
        <dbReference type="SAM" id="MobiDB-lite"/>
    </source>
</evidence>
<dbReference type="SUPFAM" id="SSF53098">
    <property type="entry name" value="Ribonuclease H-like"/>
    <property type="match status" value="1"/>
</dbReference>
<dbReference type="Pfam" id="PF05699">
    <property type="entry name" value="Dimer_Tnp_hAT"/>
    <property type="match status" value="1"/>
</dbReference>
<reference evidence="3" key="1">
    <citation type="submission" date="2023-04" db="EMBL/GenBank/DDBJ databases">
        <title>Phytophthora fragariaefolia NBRC 109709.</title>
        <authorList>
            <person name="Ichikawa N."/>
            <person name="Sato H."/>
            <person name="Tonouchi N."/>
        </authorList>
    </citation>
    <scope>NUCLEOTIDE SEQUENCE</scope>
    <source>
        <strain evidence="3">NBRC 109709</strain>
    </source>
</reference>
<dbReference type="InterPro" id="IPR008906">
    <property type="entry name" value="HATC_C_dom"/>
</dbReference>
<sequence length="561" mass="61516">MFLLTTLDVAQLVAPEPAHVSFVARTLRSLGVAVEPPSVEKMLTQLLDKCCKSVEARVLGFLKAAVVPVSLTVDTTGALNGADVVNYMAAAASSGQVPLLLDAVERPSGADADASADWAARDLARVVKKLASPVAGCVLPCSRPHSRQTRERLEKQFPGMYFHGCMRNALLTLARQIFVPSAAVSESDRKHSVALPFSQDLQQCALQCQDLVFLLPRREEVSYLGKSDSTDNRLMHVTVRRRLTVEDGFVAILQAEPFLDADKVLDQLLCASPEETPSDGLTRTHHSDDIAHLQTQLTKVVRSSQFTDKLRKYLGIIRPIHALLLSLSGDAKSSPMLLSEVYASFSQLVQELAANPLLQPEEKTSLHILVRQQQERVLGTAHFLSYLLDPVLLGENLTVDTKAEAEQKLMASFHADGSPLSDTDKEALYEQYMDFKKFAFNQKANKADTLAFRTLKERKKSPLEFWFVDGAKWPSLQAIACRIFVMPVCTFSAKCVISAAGIDPIMVSKMVDARTSANLTYVRVNSRQLHVAESSGTVLTPATHNPQLESSSNDITASMVV</sequence>
<evidence type="ECO:0000259" key="2">
    <source>
        <dbReference type="Pfam" id="PF05699"/>
    </source>
</evidence>
<accession>A0A9W6X0K8</accession>
<comment type="caution">
    <text evidence="3">The sequence shown here is derived from an EMBL/GenBank/DDBJ whole genome shotgun (WGS) entry which is preliminary data.</text>
</comment>
<dbReference type="InterPro" id="IPR012337">
    <property type="entry name" value="RNaseH-like_sf"/>
</dbReference>
<protein>
    <submittedName>
        <fullName evidence="3">Unnamed protein product</fullName>
    </submittedName>
</protein>
<dbReference type="OrthoDB" id="166992at2759"/>
<feature type="domain" description="HAT C-terminal dimerisation" evidence="2">
    <location>
        <begin position="450"/>
        <end position="500"/>
    </location>
</feature>
<dbReference type="GO" id="GO:0046983">
    <property type="term" value="F:protein dimerization activity"/>
    <property type="evidence" value="ECO:0007669"/>
    <property type="project" value="InterPro"/>
</dbReference>
<gene>
    <name evidence="3" type="ORF">Pfra01_000425700</name>
</gene>